<feature type="region of interest" description="Disordered" evidence="1">
    <location>
        <begin position="547"/>
        <end position="575"/>
    </location>
</feature>
<keyword evidence="4" id="KW-1185">Reference proteome</keyword>
<dbReference type="OrthoDB" id="975300at2"/>
<feature type="compositionally biased region" description="Polar residues" evidence="1">
    <location>
        <begin position="235"/>
        <end position="255"/>
    </location>
</feature>
<feature type="compositionally biased region" description="Polar residues" evidence="1">
    <location>
        <begin position="557"/>
        <end position="569"/>
    </location>
</feature>
<accession>A0A401UAU9</accession>
<dbReference type="RefSeq" id="WP_127122656.1">
    <property type="nucleotide sequence ID" value="NZ_BHXQ01000004.1"/>
</dbReference>
<comment type="caution">
    <text evidence="3">The sequence shown here is derived from an EMBL/GenBank/DDBJ whole genome shotgun (WGS) entry which is preliminary data.</text>
</comment>
<feature type="region of interest" description="Disordered" evidence="1">
    <location>
        <begin position="464"/>
        <end position="490"/>
    </location>
</feature>
<reference evidence="3 4" key="1">
    <citation type="submission" date="2018-11" db="EMBL/GenBank/DDBJ databases">
        <title>Chryseotalea sanarue gen. nov., sp., nov., a member of the family Cytophagaceae, isolated from a brackish lake in Hamamatsu Japan.</title>
        <authorList>
            <person name="Maejima Y."/>
            <person name="Iino T."/>
            <person name="Muraguchi Y."/>
            <person name="Fukuda K."/>
            <person name="Ohkuma M."/>
            <person name="Moriuchi R."/>
            <person name="Dohra H."/>
            <person name="Kimbara K."/>
            <person name="Shintani M."/>
        </authorList>
    </citation>
    <scope>NUCLEOTIDE SEQUENCE [LARGE SCALE GENOMIC DNA]</scope>
    <source>
        <strain evidence="3 4">Ys</strain>
    </source>
</reference>
<feature type="compositionally biased region" description="Polar residues" evidence="1">
    <location>
        <begin position="473"/>
        <end position="485"/>
    </location>
</feature>
<protein>
    <submittedName>
        <fullName evidence="3">Uncharacterized protein</fullName>
    </submittedName>
</protein>
<feature type="region of interest" description="Disordered" evidence="1">
    <location>
        <begin position="295"/>
        <end position="360"/>
    </location>
</feature>
<feature type="region of interest" description="Disordered" evidence="1">
    <location>
        <begin position="506"/>
        <end position="533"/>
    </location>
</feature>
<feature type="region of interest" description="Disordered" evidence="1">
    <location>
        <begin position="422"/>
        <end position="448"/>
    </location>
</feature>
<feature type="compositionally biased region" description="Polar residues" evidence="1">
    <location>
        <begin position="143"/>
        <end position="169"/>
    </location>
</feature>
<feature type="signal peptide" evidence="2">
    <location>
        <begin position="1"/>
        <end position="23"/>
    </location>
</feature>
<feature type="compositionally biased region" description="Basic residues" evidence="1">
    <location>
        <begin position="344"/>
        <end position="355"/>
    </location>
</feature>
<dbReference type="AlphaFoldDB" id="A0A401UAU9"/>
<evidence type="ECO:0000256" key="1">
    <source>
        <dbReference type="SAM" id="MobiDB-lite"/>
    </source>
</evidence>
<dbReference type="EMBL" id="BHXQ01000004">
    <property type="protein sequence ID" value="GCC52001.1"/>
    <property type="molecule type" value="Genomic_DNA"/>
</dbReference>
<feature type="compositionally biased region" description="Basic and acidic residues" evidence="1">
    <location>
        <begin position="49"/>
        <end position="61"/>
    </location>
</feature>
<feature type="compositionally biased region" description="Polar residues" evidence="1">
    <location>
        <begin position="515"/>
        <end position="527"/>
    </location>
</feature>
<sequence length="1006" mass="110834">MLRWPALLVLWILFLLTSEQVNAQNTKGDRPAAPNKKETRQTRFKVKSKQGDRAKTKDIAGRRLRTKNKSSANKANASYPQPRTATRSPRQGRDRAGTPIRPIVSSSPRDRERKNSAGRPPKRVEVRSVSAAASKRNIYPQKNVRSVSAQSSKRNVYSQRSNPYVNNASRKPKDPQGTSGARPKRRVQVRSVTAKSSRQNVYSNRGNRYVNNASRKPRDTQRPSTRTASGRKVQTRSSGPISSKRISTTPKSSSRAFIRHKGLNPFVGFFSVKRKEGDVSGKDLAGRPLRMRNFRSPAQAVIKPTIDPKSKRPRGDRSYKGPTGSYKSATRKQPKAWVGDLAGRKIRGRNFKSKKGGSNAPIYAPRLAKAKVGDHPKNKSIGGFRSYSSKYVGKVGMPIPVKTPGKKAEKTARYQNRLNGKRVISGGGSISGKKWNNNGQPISPRQPGIGIRGINYAGNLKAGKPQKGGGSISGKTWNNSGQPITPRQPGIGIKNINYAGNLKASKPQKGGGSISGKTWNNSGQPITPRQPGIGIKNINYAGNLKASKPQKGGGSISGKTWNNNGQPITPRQPGIGIKNINYAGNLKASKPQKGGGSISGKLWNNNGQPINPRQPGIGIKNINYAGNIPATRPLKGGGSVSGKMWNNNNRPIAQRVPSKTGMQAATYKGTIGVGKVMVDQGESFTGFKKQSKYLKSPYQHASALMKREQKYAYQANGVPIKMRQPGWARNKNAHEDAMLKKDPGGNVFKTGGLQIAVKSPGYKQNPNANAGSILKRKPSEQTYQTNGLTTRLKQPGWARNKNAHEDALLKKDPGSKVFQTEGLQIRIKSPGYKQNPNAHDASIMKRKQSAGTFAINNLTTKVKQPGWARNKNAHEDALLKRDPSKSVFATNAIYGKVKAYQYIRNPSSSKDALKVREPGKAFAKANNYQGNIKMQKFNFFKNPDYHPDSQFVKTNKNNVKGERDLFTNIRLFWAKNFRKNETQPDNIKEKVRKPRYDKREVGLWYD</sequence>
<feature type="compositionally biased region" description="Low complexity" evidence="1">
    <location>
        <begin position="69"/>
        <end position="78"/>
    </location>
</feature>
<feature type="compositionally biased region" description="Polar residues" evidence="1">
    <location>
        <begin position="190"/>
        <end position="214"/>
    </location>
</feature>
<evidence type="ECO:0000313" key="4">
    <source>
        <dbReference type="Proteomes" id="UP000288227"/>
    </source>
</evidence>
<organism evidence="3 4">
    <name type="scientific">Chryseotalea sanaruensis</name>
    <dbReference type="NCBI Taxonomy" id="2482724"/>
    <lineage>
        <taxon>Bacteria</taxon>
        <taxon>Pseudomonadati</taxon>
        <taxon>Bacteroidota</taxon>
        <taxon>Cytophagia</taxon>
        <taxon>Cytophagales</taxon>
        <taxon>Chryseotaleaceae</taxon>
        <taxon>Chryseotalea</taxon>
    </lineage>
</organism>
<feature type="compositionally biased region" description="Polar residues" evidence="1">
    <location>
        <begin position="79"/>
        <end position="89"/>
    </location>
</feature>
<evidence type="ECO:0000256" key="2">
    <source>
        <dbReference type="SAM" id="SignalP"/>
    </source>
</evidence>
<dbReference type="Proteomes" id="UP000288227">
    <property type="component" value="Unassembled WGS sequence"/>
</dbReference>
<name>A0A401UAU9_9BACT</name>
<feature type="region of interest" description="Disordered" evidence="1">
    <location>
        <begin position="24"/>
        <end position="256"/>
    </location>
</feature>
<evidence type="ECO:0000313" key="3">
    <source>
        <dbReference type="EMBL" id="GCC52001.1"/>
    </source>
</evidence>
<feature type="compositionally biased region" description="Basic and acidic residues" evidence="1">
    <location>
        <begin position="306"/>
        <end position="319"/>
    </location>
</feature>
<proteinExistence type="predicted"/>
<keyword evidence="2" id="KW-0732">Signal</keyword>
<feature type="compositionally biased region" description="Basic and acidic residues" evidence="1">
    <location>
        <begin position="27"/>
        <end position="41"/>
    </location>
</feature>
<gene>
    <name evidence="3" type="ORF">SanaruYs_22330</name>
</gene>
<feature type="chain" id="PRO_5019485099" evidence="2">
    <location>
        <begin position="24"/>
        <end position="1006"/>
    </location>
</feature>